<sequence>MSKIGIVGPYMSVERILNIAKKMKLNIEFVPLPYAETSEVSDIVKLNVSNVKGWLFSGLIPYIAARKVLSSDAIISYCPRTSYSIYKCILQMIYHQKKIVKQFSFDMYEFIDEAVNLNELVIPDIGMITKYYGRERIDSREIVQFHLDLFKTGKADGAITTLQSVYLALKQEGVSVYHVDSSIEDIRHTINNLVEKINVSYFKEGQVASEVIEIADFDKIIQKSKTSYELQHLELRLKNIILPLCEKVSGYVVEKGDGRYEIFSSRGRVEKEITVLQEAIEQVSVDVDRPVFVGIGFGNTVYAASKNAYQALEHAKKKEQPIVIIQDDGFLVEYMGQKEELMYDYFSDDKELLEKLHQASVSIKTYKKIAAMIRRKGWNSFTAVQLSEELKVTDRNVRRIIASLCKVGLFECIGEEDSSVRGRPSKVYCLK</sequence>
<keyword evidence="2" id="KW-1185">Reference proteome</keyword>
<accession>A0ABZ3J0U9</accession>
<dbReference type="EMBL" id="CP155571">
    <property type="protein sequence ID" value="XFO71713.1"/>
    <property type="molecule type" value="Genomic_DNA"/>
</dbReference>
<reference evidence="1" key="1">
    <citation type="submission" date="2024-05" db="EMBL/GenBank/DDBJ databases">
        <title>Isolation and characterization of Sporomusa carbonis sp. nov., a carboxydotrophic hydrogenogen in the genus of Sporomusa isolated from a charcoal burning pile.</title>
        <authorList>
            <person name="Boeer T."/>
            <person name="Rosenbaum F."/>
            <person name="Eysell L."/>
            <person name="Mueller V."/>
            <person name="Daniel R."/>
            <person name="Poehlein A."/>
        </authorList>
    </citation>
    <scope>NUCLEOTIDE SEQUENCE [LARGE SCALE GENOMIC DNA]</scope>
    <source>
        <strain evidence="1">DSM 3132</strain>
    </source>
</reference>
<dbReference type="Proteomes" id="UP000216052">
    <property type="component" value="Chromosome"/>
</dbReference>
<proteinExistence type="predicted"/>
<gene>
    <name evidence="1" type="ORF">SPACI_017470</name>
</gene>
<dbReference type="RefSeq" id="WP_093794394.1">
    <property type="nucleotide sequence ID" value="NZ_CP155571.1"/>
</dbReference>
<protein>
    <recommendedName>
        <fullName evidence="3">Transcriptional regulator</fullName>
    </recommendedName>
</protein>
<evidence type="ECO:0000313" key="2">
    <source>
        <dbReference type="Proteomes" id="UP000216052"/>
    </source>
</evidence>
<name>A0ABZ3J0U9_SPOA4</name>
<dbReference type="Gene3D" id="3.30.70.270">
    <property type="match status" value="1"/>
</dbReference>
<organism evidence="1 2">
    <name type="scientific">Sporomusa acidovorans (strain ATCC 49682 / DSM 3132 / Mol)</name>
    <dbReference type="NCBI Taxonomy" id="1123286"/>
    <lineage>
        <taxon>Bacteria</taxon>
        <taxon>Bacillati</taxon>
        <taxon>Bacillota</taxon>
        <taxon>Negativicutes</taxon>
        <taxon>Selenomonadales</taxon>
        <taxon>Sporomusaceae</taxon>
        <taxon>Sporomusa</taxon>
    </lineage>
</organism>
<evidence type="ECO:0008006" key="3">
    <source>
        <dbReference type="Google" id="ProtNLM"/>
    </source>
</evidence>
<dbReference type="InterPro" id="IPR043128">
    <property type="entry name" value="Rev_trsase/Diguanyl_cyclase"/>
</dbReference>
<evidence type="ECO:0000313" key="1">
    <source>
        <dbReference type="EMBL" id="XFO71713.1"/>
    </source>
</evidence>